<dbReference type="GO" id="GO:0003962">
    <property type="term" value="F:cystathionine gamma-synthase activity"/>
    <property type="evidence" value="ECO:0007669"/>
    <property type="project" value="TreeGrafter"/>
</dbReference>
<protein>
    <submittedName>
        <fullName evidence="6">Cystathionine gamma-synthase</fullName>
    </submittedName>
</protein>
<evidence type="ECO:0000256" key="2">
    <source>
        <dbReference type="ARBA" id="ARBA00009077"/>
    </source>
</evidence>
<dbReference type="PIRSF" id="PIRSF001434">
    <property type="entry name" value="CGS"/>
    <property type="match status" value="1"/>
</dbReference>
<comment type="cofactor">
    <cofactor evidence="1 5">
        <name>pyridoxal 5'-phosphate</name>
        <dbReference type="ChEBI" id="CHEBI:597326"/>
    </cofactor>
</comment>
<dbReference type="RefSeq" id="WP_106893007.1">
    <property type="nucleotide sequence ID" value="NZ_CP027860.1"/>
</dbReference>
<dbReference type="Gene3D" id="3.90.1150.10">
    <property type="entry name" value="Aspartate Aminotransferase, domain 1"/>
    <property type="match status" value="1"/>
</dbReference>
<dbReference type="EMBL" id="CP027860">
    <property type="protein sequence ID" value="AVP99088.1"/>
    <property type="molecule type" value="Genomic_DNA"/>
</dbReference>
<evidence type="ECO:0000256" key="3">
    <source>
        <dbReference type="ARBA" id="ARBA00022898"/>
    </source>
</evidence>
<dbReference type="GO" id="GO:0019343">
    <property type="term" value="P:cysteine biosynthetic process via cystathionine"/>
    <property type="evidence" value="ECO:0007669"/>
    <property type="project" value="TreeGrafter"/>
</dbReference>
<evidence type="ECO:0000313" key="7">
    <source>
        <dbReference type="Proteomes" id="UP000241074"/>
    </source>
</evidence>
<dbReference type="InterPro" id="IPR015424">
    <property type="entry name" value="PyrdxlP-dep_Trfase"/>
</dbReference>
<dbReference type="Pfam" id="PF01053">
    <property type="entry name" value="Cys_Met_Meta_PP"/>
    <property type="match status" value="1"/>
</dbReference>
<name>A0A2P1PW55_9GAMM</name>
<organism evidence="6 7">
    <name type="scientific">Ahniella affigens</name>
    <dbReference type="NCBI Taxonomy" id="2021234"/>
    <lineage>
        <taxon>Bacteria</taxon>
        <taxon>Pseudomonadati</taxon>
        <taxon>Pseudomonadota</taxon>
        <taxon>Gammaproteobacteria</taxon>
        <taxon>Lysobacterales</taxon>
        <taxon>Rhodanobacteraceae</taxon>
        <taxon>Ahniella</taxon>
    </lineage>
</organism>
<gene>
    <name evidence="6" type="ORF">C7S18_18790</name>
</gene>
<dbReference type="GO" id="GO:0019346">
    <property type="term" value="P:transsulfuration"/>
    <property type="evidence" value="ECO:0007669"/>
    <property type="project" value="InterPro"/>
</dbReference>
<reference evidence="6 7" key="1">
    <citation type="submission" date="2018-03" db="EMBL/GenBank/DDBJ databases">
        <title>Ahniella affigens gen. nov., sp. nov., a gammaproteobacterium isolated from sandy soil near a stream.</title>
        <authorList>
            <person name="Ko Y."/>
            <person name="Kim J.-H."/>
        </authorList>
    </citation>
    <scope>NUCLEOTIDE SEQUENCE [LARGE SCALE GENOMIC DNA]</scope>
    <source>
        <strain evidence="6 7">D13</strain>
    </source>
</reference>
<reference evidence="6 7" key="2">
    <citation type="submission" date="2018-03" db="EMBL/GenBank/DDBJ databases">
        <authorList>
            <person name="Keele B.F."/>
        </authorList>
    </citation>
    <scope>NUCLEOTIDE SEQUENCE [LARGE SCALE GENOMIC DNA]</scope>
    <source>
        <strain evidence="6 7">D13</strain>
    </source>
</reference>
<evidence type="ECO:0000256" key="5">
    <source>
        <dbReference type="RuleBase" id="RU362118"/>
    </source>
</evidence>
<feature type="modified residue" description="N6-(pyridoxal phosphate)lysine" evidence="4">
    <location>
        <position position="197"/>
    </location>
</feature>
<dbReference type="OrthoDB" id="9805807at2"/>
<dbReference type="SUPFAM" id="SSF53383">
    <property type="entry name" value="PLP-dependent transferases"/>
    <property type="match status" value="1"/>
</dbReference>
<dbReference type="GO" id="GO:0004123">
    <property type="term" value="F:cystathionine gamma-lyase activity"/>
    <property type="evidence" value="ECO:0007669"/>
    <property type="project" value="TreeGrafter"/>
</dbReference>
<dbReference type="FunFam" id="3.40.640.10:FF:000046">
    <property type="entry name" value="Cystathionine gamma-lyase"/>
    <property type="match status" value="1"/>
</dbReference>
<dbReference type="PANTHER" id="PTHR11808:SF15">
    <property type="entry name" value="CYSTATHIONINE GAMMA-LYASE"/>
    <property type="match status" value="1"/>
</dbReference>
<proteinExistence type="inferred from homology"/>
<dbReference type="KEGG" id="xba:C7S18_18790"/>
<dbReference type="GO" id="GO:0005737">
    <property type="term" value="C:cytoplasm"/>
    <property type="evidence" value="ECO:0007669"/>
    <property type="project" value="TreeGrafter"/>
</dbReference>
<dbReference type="Proteomes" id="UP000241074">
    <property type="component" value="Chromosome"/>
</dbReference>
<sequence length="372" mass="40142">MHRDTHLIHAGVRFDAQTGEVADSIRLSTTFRHGPAAERLPGGFEYQREGHANTQDLEQALTVAEGGSTAVAFSSGMAAIAAAFAALRGPGKVILPRDVYNGTRIMAREFLVERGFEVVETDCFNTEGCLELLDTNTRLLWLETPSNPRLMVSDIAALAARARALGILVAVDNTFASPIVQQPLRLGANVVMHSLTKYVGGHSDVMGGALVFAANDEFAKRTEHHRHLHGAHLAPFNAWLCLRGLRTLHVRVARHVENAGKVAAFLAQHPKVAVVHYPGLASHPQHAVAAKQMNGFGGMVSFEMPSREQALDVASKVKLFVNATSLGGVESLIEHRESTELSPPKSPPGLLRLSVGLEHADDLIADLEQALR</sequence>
<accession>A0A2P1PW55</accession>
<evidence type="ECO:0000313" key="6">
    <source>
        <dbReference type="EMBL" id="AVP99088.1"/>
    </source>
</evidence>
<dbReference type="GO" id="GO:0030170">
    <property type="term" value="F:pyridoxal phosphate binding"/>
    <property type="evidence" value="ECO:0007669"/>
    <property type="project" value="InterPro"/>
</dbReference>
<dbReference type="CDD" id="cd00614">
    <property type="entry name" value="CGS_like"/>
    <property type="match status" value="1"/>
</dbReference>
<evidence type="ECO:0000256" key="1">
    <source>
        <dbReference type="ARBA" id="ARBA00001933"/>
    </source>
</evidence>
<dbReference type="InterPro" id="IPR000277">
    <property type="entry name" value="Cys/Met-Metab_PyrdxlP-dep_enz"/>
</dbReference>
<comment type="similarity">
    <text evidence="2 5">Belongs to the trans-sulfuration enzymes family.</text>
</comment>
<evidence type="ECO:0000256" key="4">
    <source>
        <dbReference type="PIRSR" id="PIRSR001434-2"/>
    </source>
</evidence>
<dbReference type="InterPro" id="IPR015421">
    <property type="entry name" value="PyrdxlP-dep_Trfase_major"/>
</dbReference>
<dbReference type="Gene3D" id="3.40.640.10">
    <property type="entry name" value="Type I PLP-dependent aspartate aminotransferase-like (Major domain)"/>
    <property type="match status" value="1"/>
</dbReference>
<keyword evidence="3 4" id="KW-0663">Pyridoxal phosphate</keyword>
<dbReference type="AlphaFoldDB" id="A0A2P1PW55"/>
<dbReference type="PANTHER" id="PTHR11808">
    <property type="entry name" value="TRANS-SULFURATION ENZYME FAMILY MEMBER"/>
    <property type="match status" value="1"/>
</dbReference>
<dbReference type="InterPro" id="IPR015422">
    <property type="entry name" value="PyrdxlP-dep_Trfase_small"/>
</dbReference>
<keyword evidence="7" id="KW-1185">Reference proteome</keyword>